<dbReference type="EMBL" id="JBHLWK010000005">
    <property type="protein sequence ID" value="MFC0202939.1"/>
    <property type="molecule type" value="Genomic_DNA"/>
</dbReference>
<dbReference type="Proteomes" id="UP001589798">
    <property type="component" value="Unassembled WGS sequence"/>
</dbReference>
<evidence type="ECO:0000256" key="2">
    <source>
        <dbReference type="ARBA" id="ARBA00022801"/>
    </source>
</evidence>
<dbReference type="InterPro" id="IPR000070">
    <property type="entry name" value="Pectinesterase_cat"/>
</dbReference>
<evidence type="ECO:0000313" key="6">
    <source>
        <dbReference type="EMBL" id="MFC0202939.1"/>
    </source>
</evidence>
<sequence length="327" mass="34980">MHRLILAALCAPVVLAAPATARTVHVDAAREGAFHTVQAAIDALAAEGGTILIAPGTYREKLTVAADDVTLAGTGKTPDAVVLVYGDSAMTAGGTFKSATLSVTGAGFTMRNLTVSNDWWLDPAHAPSQAVAVSLTGDRAVVSQVRMLGHQDTLFVNNGAGGRKTRAYFEDCYIAGHVDFVFGNAKAFFRKCQLHGEAHESVMYTAQSRNAADEDSAFVFEDCRLTADPAASNVSLGRPWRDYAAVVFLEPVLETPLAPGAFTEWTPGKTNKLPTTRYGLYAPTGSGTRGLTLIKEAAWLDRDAADAWRLERFFGGDTGWVVRQVRR</sequence>
<evidence type="ECO:0000256" key="3">
    <source>
        <dbReference type="ARBA" id="ARBA00023085"/>
    </source>
</evidence>
<comment type="similarity">
    <text evidence="1">Belongs to the pectinesterase family.</text>
</comment>
<dbReference type="Gene3D" id="2.160.20.10">
    <property type="entry name" value="Single-stranded right-handed beta-helix, Pectin lyase-like"/>
    <property type="match status" value="1"/>
</dbReference>
<feature type="chain" id="PRO_5046319436" evidence="4">
    <location>
        <begin position="22"/>
        <end position="327"/>
    </location>
</feature>
<evidence type="ECO:0000313" key="7">
    <source>
        <dbReference type="Proteomes" id="UP001589798"/>
    </source>
</evidence>
<organism evidence="6 7">
    <name type="scientific">Novosphingobium soli</name>
    <dbReference type="NCBI Taxonomy" id="574956"/>
    <lineage>
        <taxon>Bacteria</taxon>
        <taxon>Pseudomonadati</taxon>
        <taxon>Pseudomonadota</taxon>
        <taxon>Alphaproteobacteria</taxon>
        <taxon>Sphingomonadales</taxon>
        <taxon>Sphingomonadaceae</taxon>
        <taxon>Novosphingobium</taxon>
    </lineage>
</organism>
<evidence type="ECO:0000256" key="4">
    <source>
        <dbReference type="SAM" id="SignalP"/>
    </source>
</evidence>
<proteinExistence type="inferred from homology"/>
<dbReference type="InterPro" id="IPR011050">
    <property type="entry name" value="Pectin_lyase_fold/virulence"/>
</dbReference>
<keyword evidence="2" id="KW-0378">Hydrolase</keyword>
<dbReference type="PANTHER" id="PTHR31321">
    <property type="entry name" value="ACYL-COA THIOESTER HYDROLASE YBHC-RELATED"/>
    <property type="match status" value="1"/>
</dbReference>
<feature type="signal peptide" evidence="4">
    <location>
        <begin position="1"/>
        <end position="21"/>
    </location>
</feature>
<dbReference type="RefSeq" id="WP_379485812.1">
    <property type="nucleotide sequence ID" value="NZ_JBHLWK010000005.1"/>
</dbReference>
<keyword evidence="4" id="KW-0732">Signal</keyword>
<evidence type="ECO:0000259" key="5">
    <source>
        <dbReference type="Pfam" id="PF01095"/>
    </source>
</evidence>
<gene>
    <name evidence="6" type="ORF">ACFFJC_01500</name>
</gene>
<dbReference type="InterPro" id="IPR012334">
    <property type="entry name" value="Pectin_lyas_fold"/>
</dbReference>
<comment type="caution">
    <text evidence="6">The sequence shown here is derived from an EMBL/GenBank/DDBJ whole genome shotgun (WGS) entry which is preliminary data.</text>
</comment>
<dbReference type="SUPFAM" id="SSF51126">
    <property type="entry name" value="Pectin lyase-like"/>
    <property type="match status" value="1"/>
</dbReference>
<reference evidence="6 7" key="1">
    <citation type="submission" date="2024-09" db="EMBL/GenBank/DDBJ databases">
        <authorList>
            <person name="Sun Q."/>
            <person name="Mori K."/>
        </authorList>
    </citation>
    <scope>NUCLEOTIDE SEQUENCE [LARGE SCALE GENOMIC DNA]</scope>
    <source>
        <strain evidence="6 7">CCM 7706</strain>
    </source>
</reference>
<dbReference type="PANTHER" id="PTHR31321:SF57">
    <property type="entry name" value="PECTINESTERASE 53-RELATED"/>
    <property type="match status" value="1"/>
</dbReference>
<protein>
    <submittedName>
        <fullName evidence="6">Pectinesterase family protein</fullName>
    </submittedName>
</protein>
<keyword evidence="7" id="KW-1185">Reference proteome</keyword>
<feature type="domain" description="Pectinesterase catalytic" evidence="5">
    <location>
        <begin position="26"/>
        <end position="292"/>
    </location>
</feature>
<evidence type="ECO:0000256" key="1">
    <source>
        <dbReference type="ARBA" id="ARBA00008891"/>
    </source>
</evidence>
<dbReference type="Pfam" id="PF01095">
    <property type="entry name" value="Pectinesterase"/>
    <property type="match status" value="1"/>
</dbReference>
<accession>A0ABV6CQC8</accession>
<keyword evidence="3" id="KW-0063">Aspartyl esterase</keyword>
<name>A0ABV6CQC8_9SPHN</name>